<dbReference type="Pfam" id="PF26180">
    <property type="entry name" value="PAP-OAS1"/>
    <property type="match status" value="1"/>
</dbReference>
<dbReference type="PANTHER" id="PTHR45979:SF2">
    <property type="entry name" value="PAP_OAS1 SUBSTRATE-BINDING DOMAIN SUPERFAMILY"/>
    <property type="match status" value="1"/>
</dbReference>
<proteinExistence type="predicted"/>
<evidence type="ECO:0000259" key="3">
    <source>
        <dbReference type="Pfam" id="PF26180"/>
    </source>
</evidence>
<evidence type="ECO:0000313" key="4">
    <source>
        <dbReference type="EMBL" id="KAL2557579.1"/>
    </source>
</evidence>
<dbReference type="EMBL" id="JBFOLJ010000001">
    <property type="protein sequence ID" value="KAL2557579.1"/>
    <property type="molecule type" value="Genomic_DNA"/>
</dbReference>
<dbReference type="PANTHER" id="PTHR45979">
    <property type="entry name" value="PAP/OAS1 SUBSTRATE-BINDING DOMAIN SUPERFAMILY"/>
    <property type="match status" value="1"/>
</dbReference>
<dbReference type="Pfam" id="PF22600">
    <property type="entry name" value="MTPAP-like_central"/>
    <property type="match status" value="1"/>
</dbReference>
<evidence type="ECO:0000256" key="1">
    <source>
        <dbReference type="SAM" id="MobiDB-lite"/>
    </source>
</evidence>
<protein>
    <submittedName>
        <fullName evidence="4">PAP/OAS1 substrate-binding domain superfamily</fullName>
    </submittedName>
</protein>
<comment type="caution">
    <text evidence="4">The sequence shown here is derived from an EMBL/GenBank/DDBJ whole genome shotgun (WGS) entry which is preliminary data.</text>
</comment>
<feature type="region of interest" description="Disordered" evidence="1">
    <location>
        <begin position="1"/>
        <end position="27"/>
    </location>
</feature>
<dbReference type="InterPro" id="IPR054708">
    <property type="entry name" value="MTPAP-like_central"/>
</dbReference>
<dbReference type="SUPFAM" id="SSF81301">
    <property type="entry name" value="Nucleotidyltransferase"/>
    <property type="match status" value="1"/>
</dbReference>
<feature type="domain" description="PAP/OAS1 substrate-binding-related" evidence="3">
    <location>
        <begin position="176"/>
        <end position="368"/>
    </location>
</feature>
<organism evidence="4 5">
    <name type="scientific">Forsythia ovata</name>
    <dbReference type="NCBI Taxonomy" id="205694"/>
    <lineage>
        <taxon>Eukaryota</taxon>
        <taxon>Viridiplantae</taxon>
        <taxon>Streptophyta</taxon>
        <taxon>Embryophyta</taxon>
        <taxon>Tracheophyta</taxon>
        <taxon>Spermatophyta</taxon>
        <taxon>Magnoliopsida</taxon>
        <taxon>eudicotyledons</taxon>
        <taxon>Gunneridae</taxon>
        <taxon>Pentapetalae</taxon>
        <taxon>asterids</taxon>
        <taxon>lamiids</taxon>
        <taxon>Lamiales</taxon>
        <taxon>Oleaceae</taxon>
        <taxon>Forsythieae</taxon>
        <taxon>Forsythia</taxon>
    </lineage>
</organism>
<accession>A0ABD1X6I1</accession>
<dbReference type="Proteomes" id="UP001604277">
    <property type="component" value="Unassembled WGS sequence"/>
</dbReference>
<dbReference type="Gene3D" id="3.30.460.10">
    <property type="entry name" value="Beta Polymerase, domain 2"/>
    <property type="match status" value="1"/>
</dbReference>
<dbReference type="SUPFAM" id="SSF81631">
    <property type="entry name" value="PAP/OAS1 substrate-binding domain"/>
    <property type="match status" value="1"/>
</dbReference>
<dbReference type="InterPro" id="IPR058920">
    <property type="entry name" value="PAP-OAS1-bd-rel"/>
</dbReference>
<dbReference type="InterPro" id="IPR043519">
    <property type="entry name" value="NT_sf"/>
</dbReference>
<evidence type="ECO:0000259" key="2">
    <source>
        <dbReference type="Pfam" id="PF22600"/>
    </source>
</evidence>
<name>A0ABD1X6I1_9LAMI</name>
<feature type="domain" description="Poly(A) RNA polymerase mitochondrial-like central palm" evidence="2">
    <location>
        <begin position="41"/>
        <end position="163"/>
    </location>
</feature>
<sequence>MGDLLGGEASVEEMPVPSPTTSSTNSSQFDIGLERWARAEKEAHKIICKVQPTAVSEERRREVIDYVQRLMRLSLGAELFSYGSVPLKTYLPDGDIDLTAFGGANVEDKLANDIKSVLEEEEKNRAAEFVVKDVQLIRAEVKLVKCIVQNIVVDISVNQIGGLCTLCFLEQVDCVIGEDHLFKRSIILIKAWCYYESRILGAHHGLISTYALETLVLYIFHHFHSTLNGPLAVLYKFLDYFSNFDWETYCISLNGPVRLSSLPAIVAETPEECGSDLLLRDDFIRSCVEMFSVPSRGIDKNSCGFQQKYLNVVDPLKEANNLGRSVSKGNFYRIRSALSYGARKLGRILSQPEHNIANELHKFFANTVERHGCGQRPDVQGSEPPSICNGFVPALSDSETESFRVDNLISKSCSNCIVSTGDSRYKLGESSQDVINGMKASGMERNRIIENGAQEGTLIVTDLTVSTNSNQPSKPSPVDHRFLGDANDLATSYIEDLKISSDSSKNHTQVLNERVSALWYPH</sequence>
<dbReference type="AlphaFoldDB" id="A0ABD1X6I1"/>
<dbReference type="CDD" id="cd05402">
    <property type="entry name" value="NT_PAP_TUTase"/>
    <property type="match status" value="1"/>
</dbReference>
<dbReference type="Gene3D" id="1.10.1410.10">
    <property type="match status" value="1"/>
</dbReference>
<keyword evidence="5" id="KW-1185">Reference proteome</keyword>
<evidence type="ECO:0000313" key="5">
    <source>
        <dbReference type="Proteomes" id="UP001604277"/>
    </source>
</evidence>
<gene>
    <name evidence="4" type="ORF">Fot_02318</name>
</gene>
<reference evidence="5" key="1">
    <citation type="submission" date="2024-07" db="EMBL/GenBank/DDBJ databases">
        <title>Two chromosome-level genome assemblies of Korean endemic species Abeliophyllum distichum and Forsythia ovata (Oleaceae).</title>
        <authorList>
            <person name="Jang H."/>
        </authorList>
    </citation>
    <scope>NUCLEOTIDE SEQUENCE [LARGE SCALE GENOMIC DNA]</scope>
</reference>
<dbReference type="InterPro" id="IPR058921">
    <property type="entry name" value="PAP/OAS1-rel"/>
</dbReference>